<name>X1UB78_9ZZZZ</name>
<feature type="domain" description="VWFA" evidence="1">
    <location>
        <begin position="36"/>
        <end position="141"/>
    </location>
</feature>
<dbReference type="AlphaFoldDB" id="X1UB78"/>
<dbReference type="EMBL" id="BARW01021246">
    <property type="protein sequence ID" value="GAJ00847.1"/>
    <property type="molecule type" value="Genomic_DNA"/>
</dbReference>
<dbReference type="SUPFAM" id="SSF53300">
    <property type="entry name" value="vWA-like"/>
    <property type="match status" value="1"/>
</dbReference>
<dbReference type="PANTHER" id="PTHR37464">
    <property type="entry name" value="BLL2463 PROTEIN"/>
    <property type="match status" value="1"/>
</dbReference>
<proteinExistence type="predicted"/>
<feature type="non-terminal residue" evidence="2">
    <location>
        <position position="270"/>
    </location>
</feature>
<reference evidence="2" key="1">
    <citation type="journal article" date="2014" name="Front. Microbiol.">
        <title>High frequency of phylogenetically diverse reductive dehalogenase-homologous genes in deep subseafloor sedimentary metagenomes.</title>
        <authorList>
            <person name="Kawai M."/>
            <person name="Futagami T."/>
            <person name="Toyoda A."/>
            <person name="Takaki Y."/>
            <person name="Nishi S."/>
            <person name="Hori S."/>
            <person name="Arai W."/>
            <person name="Tsubouchi T."/>
            <person name="Morono Y."/>
            <person name="Uchiyama I."/>
            <person name="Ito T."/>
            <person name="Fujiyama A."/>
            <person name="Inagaki F."/>
            <person name="Takami H."/>
        </authorList>
    </citation>
    <scope>NUCLEOTIDE SEQUENCE</scope>
    <source>
        <strain evidence="2">Expedition CK06-06</strain>
    </source>
</reference>
<dbReference type="InterPro" id="IPR002035">
    <property type="entry name" value="VWF_A"/>
</dbReference>
<accession>X1UB78</accession>
<feature type="non-terminal residue" evidence="2">
    <location>
        <position position="1"/>
    </location>
</feature>
<dbReference type="Pfam" id="PF13519">
    <property type="entry name" value="VWA_2"/>
    <property type="match status" value="1"/>
</dbReference>
<organism evidence="2">
    <name type="scientific">marine sediment metagenome</name>
    <dbReference type="NCBI Taxonomy" id="412755"/>
    <lineage>
        <taxon>unclassified sequences</taxon>
        <taxon>metagenomes</taxon>
        <taxon>ecological metagenomes</taxon>
    </lineage>
</organism>
<evidence type="ECO:0000259" key="1">
    <source>
        <dbReference type="Pfam" id="PF13519"/>
    </source>
</evidence>
<evidence type="ECO:0000313" key="2">
    <source>
        <dbReference type="EMBL" id="GAJ00847.1"/>
    </source>
</evidence>
<protein>
    <recommendedName>
        <fullName evidence="1">VWFA domain-containing protein</fullName>
    </recommendedName>
</protein>
<dbReference type="PANTHER" id="PTHR37464:SF1">
    <property type="entry name" value="BLL2463 PROTEIN"/>
    <property type="match status" value="1"/>
</dbReference>
<dbReference type="Gene3D" id="3.40.50.410">
    <property type="entry name" value="von Willebrand factor, type A domain"/>
    <property type="match status" value="1"/>
</dbReference>
<dbReference type="InterPro" id="IPR036465">
    <property type="entry name" value="vWFA_dom_sf"/>
</dbReference>
<gene>
    <name evidence="2" type="ORF">S12H4_35733</name>
</gene>
<sequence length="270" mass="30117">FVMLLLRTLIILLIILAFARPAIRSVFKEDGRTSAIIIIDGTASMLYVDNGELLFNKALRKAEEIINFLKKDDTAAIIFSGNNPTFPVPELTGDKNRLLKVLKNSENSWSRGNPIRSFNMAFDLLNSSGALNKEIYYLTDGASNAFPDSINNTNESIRLYTILLGPEKREGSVIEDINLVDKLLAPGKKTTFRVSALAGSEGNEMDIEFFVNGERKGKASVIKRSGNIVGTDFSYIPENEGWYSIYATIRDGYFETGEKRRITIHVPHIV</sequence>
<comment type="caution">
    <text evidence="2">The sequence shown here is derived from an EMBL/GenBank/DDBJ whole genome shotgun (WGS) entry which is preliminary data.</text>
</comment>